<feature type="active site" evidence="9">
    <location>
        <position position="281"/>
    </location>
</feature>
<evidence type="ECO:0000256" key="8">
    <source>
        <dbReference type="ARBA" id="ARBA00023306"/>
    </source>
</evidence>
<dbReference type="GO" id="GO:0003677">
    <property type="term" value="F:DNA binding"/>
    <property type="evidence" value="ECO:0007669"/>
    <property type="project" value="UniProtKB-UniRule"/>
</dbReference>
<dbReference type="PROSITE" id="PS51900">
    <property type="entry name" value="CB"/>
    <property type="match status" value="1"/>
</dbReference>
<evidence type="ECO:0000259" key="10">
    <source>
        <dbReference type="PROSITE" id="PS51898"/>
    </source>
</evidence>
<feature type="domain" description="Tyr recombinase" evidence="10">
    <location>
        <begin position="121"/>
        <end position="303"/>
    </location>
</feature>
<evidence type="ECO:0000259" key="11">
    <source>
        <dbReference type="PROSITE" id="PS51900"/>
    </source>
</evidence>
<evidence type="ECO:0000256" key="3">
    <source>
        <dbReference type="ARBA" id="ARBA00022618"/>
    </source>
</evidence>
<evidence type="ECO:0000256" key="5">
    <source>
        <dbReference type="ARBA" id="ARBA00022908"/>
    </source>
</evidence>
<keyword evidence="5 9" id="KW-0229">DNA integration</keyword>
<dbReference type="SUPFAM" id="SSF56349">
    <property type="entry name" value="DNA breaking-rejoining enzymes"/>
    <property type="match status" value="1"/>
</dbReference>
<evidence type="ECO:0000256" key="2">
    <source>
        <dbReference type="ARBA" id="ARBA00022490"/>
    </source>
</evidence>
<accession>A0A7S9LPE6</accession>
<keyword evidence="4 9" id="KW-0159">Chromosome partition</keyword>
<evidence type="ECO:0000256" key="1">
    <source>
        <dbReference type="ARBA" id="ARBA00004496"/>
    </source>
</evidence>
<dbReference type="PANTHER" id="PTHR30349">
    <property type="entry name" value="PHAGE INTEGRASE-RELATED"/>
    <property type="match status" value="1"/>
</dbReference>
<sequence length="314" mass="33671">MSTQVEGSDGALDLMHRWLEQLAAVRGRAANTIGSYRRDVSGYLGFLNGHRGEPVGRTGLATVTPSEMRSWLASLRADGLSARSTARALSAVKSFHRWLAEAEGIEASAVLAARGPKVKPGLPRPISADAMQAVIDHAELQHPEPWIAARDTAVLTLLYACGLRISEALSLKQSDAPLPEMLRITGKGGKERLVPVLPVARAAVEDYRRRCPHAAGPGDALFLGARGGPLAPTMVQKLMANLRAQLGLPATATPHALRHSFATHLLEAGGDLRTIQTLLGHASLQSTQVYAGIDQARLMEIYDDARAKSRRQRG</sequence>
<name>A0A7S9LPE6_9RHOB</name>
<dbReference type="InterPro" id="IPR013762">
    <property type="entry name" value="Integrase-like_cat_sf"/>
</dbReference>
<dbReference type="InterPro" id="IPR011010">
    <property type="entry name" value="DNA_brk_join_enz"/>
</dbReference>
<evidence type="ECO:0000313" key="12">
    <source>
        <dbReference type="EMBL" id="QPH52737.1"/>
    </source>
</evidence>
<dbReference type="InterPro" id="IPR004107">
    <property type="entry name" value="Integrase_SAM-like_N"/>
</dbReference>
<dbReference type="Gene3D" id="1.10.443.10">
    <property type="entry name" value="Intergrase catalytic core"/>
    <property type="match status" value="1"/>
</dbReference>
<keyword evidence="6 9" id="KW-0238">DNA-binding</keyword>
<dbReference type="Proteomes" id="UP000594800">
    <property type="component" value="Chromosome"/>
</dbReference>
<feature type="active site" evidence="9">
    <location>
        <position position="187"/>
    </location>
</feature>
<reference evidence="12 13" key="1">
    <citation type="submission" date="2020-11" db="EMBL/GenBank/DDBJ databases">
        <title>Description of Pontivivens ytuae sp. nov. isolated from deep sea sediment of Mariana Trench.</title>
        <authorList>
            <person name="Wang Z."/>
            <person name="Sun Q.-L."/>
            <person name="Xu X.-D."/>
            <person name="Tang Y.-Z."/>
            <person name="Zhang J."/>
        </authorList>
    </citation>
    <scope>NUCLEOTIDE SEQUENCE [LARGE SCALE GENOMIC DNA]</scope>
    <source>
        <strain evidence="12 13">MT2928</strain>
    </source>
</reference>
<comment type="subunit">
    <text evidence="9">Forms a cyclic heterotetrameric complex composed of two molecules of XerC and two molecules of XerD.</text>
</comment>
<dbReference type="GO" id="GO:0009037">
    <property type="term" value="F:tyrosine-based site-specific recombinase activity"/>
    <property type="evidence" value="ECO:0007669"/>
    <property type="project" value="UniProtKB-UniRule"/>
</dbReference>
<gene>
    <name evidence="9" type="primary">xerC</name>
    <name evidence="12" type="ORF">I0K15_13060</name>
</gene>
<feature type="active site" evidence="9">
    <location>
        <position position="164"/>
    </location>
</feature>
<evidence type="ECO:0000256" key="9">
    <source>
        <dbReference type="HAMAP-Rule" id="MF_01808"/>
    </source>
</evidence>
<dbReference type="InterPro" id="IPR044068">
    <property type="entry name" value="CB"/>
</dbReference>
<dbReference type="PANTHER" id="PTHR30349:SF90">
    <property type="entry name" value="TYROSINE RECOMBINASE XERD"/>
    <property type="match status" value="1"/>
</dbReference>
<evidence type="ECO:0000256" key="4">
    <source>
        <dbReference type="ARBA" id="ARBA00022829"/>
    </source>
</evidence>
<keyword evidence="8 9" id="KW-0131">Cell cycle</keyword>
<keyword evidence="13" id="KW-1185">Reference proteome</keyword>
<dbReference type="GO" id="GO:0051301">
    <property type="term" value="P:cell division"/>
    <property type="evidence" value="ECO:0007669"/>
    <property type="project" value="UniProtKB-KW"/>
</dbReference>
<feature type="active site" evidence="9">
    <location>
        <position position="255"/>
    </location>
</feature>
<dbReference type="Pfam" id="PF02899">
    <property type="entry name" value="Phage_int_SAM_1"/>
    <property type="match status" value="1"/>
</dbReference>
<keyword evidence="7 9" id="KW-0233">DNA recombination</keyword>
<evidence type="ECO:0000256" key="6">
    <source>
        <dbReference type="ARBA" id="ARBA00023125"/>
    </source>
</evidence>
<dbReference type="HAMAP" id="MF_01808">
    <property type="entry name" value="Recomb_XerC_XerD"/>
    <property type="match status" value="1"/>
</dbReference>
<dbReference type="InterPro" id="IPR010998">
    <property type="entry name" value="Integrase_recombinase_N"/>
</dbReference>
<comment type="similarity">
    <text evidence="9">Belongs to the 'phage' integrase family. XerC subfamily.</text>
</comment>
<feature type="active site" evidence="9">
    <location>
        <position position="258"/>
    </location>
</feature>
<dbReference type="RefSeq" id="WP_196101948.1">
    <property type="nucleotide sequence ID" value="NZ_CP064942.1"/>
</dbReference>
<protein>
    <recommendedName>
        <fullName evidence="9">Tyrosine recombinase XerC</fullName>
    </recommendedName>
</protein>
<keyword evidence="3 9" id="KW-0132">Cell division</keyword>
<dbReference type="GO" id="GO:0005737">
    <property type="term" value="C:cytoplasm"/>
    <property type="evidence" value="ECO:0007669"/>
    <property type="project" value="UniProtKB-SubCell"/>
</dbReference>
<dbReference type="GO" id="GO:0006313">
    <property type="term" value="P:DNA transposition"/>
    <property type="evidence" value="ECO:0007669"/>
    <property type="project" value="UniProtKB-UniRule"/>
</dbReference>
<dbReference type="InterPro" id="IPR002104">
    <property type="entry name" value="Integrase_catalytic"/>
</dbReference>
<feature type="active site" description="O-(3'-phospho-DNA)-tyrosine intermediate" evidence="9">
    <location>
        <position position="290"/>
    </location>
</feature>
<dbReference type="GO" id="GO:0007059">
    <property type="term" value="P:chromosome segregation"/>
    <property type="evidence" value="ECO:0007669"/>
    <property type="project" value="UniProtKB-UniRule"/>
</dbReference>
<dbReference type="InterPro" id="IPR050090">
    <property type="entry name" value="Tyrosine_recombinase_XerCD"/>
</dbReference>
<evidence type="ECO:0000256" key="7">
    <source>
        <dbReference type="ARBA" id="ARBA00023172"/>
    </source>
</evidence>
<dbReference type="Gene3D" id="1.10.150.130">
    <property type="match status" value="1"/>
</dbReference>
<keyword evidence="2 9" id="KW-0963">Cytoplasm</keyword>
<dbReference type="Pfam" id="PF00589">
    <property type="entry name" value="Phage_integrase"/>
    <property type="match status" value="1"/>
</dbReference>
<organism evidence="12 13">
    <name type="scientific">Pontivivens ytuae</name>
    <dbReference type="NCBI Taxonomy" id="2789856"/>
    <lineage>
        <taxon>Bacteria</taxon>
        <taxon>Pseudomonadati</taxon>
        <taxon>Pseudomonadota</taxon>
        <taxon>Alphaproteobacteria</taxon>
        <taxon>Rhodobacterales</taxon>
        <taxon>Paracoccaceae</taxon>
        <taxon>Pontivivens</taxon>
    </lineage>
</organism>
<comment type="subcellular location">
    <subcellularLocation>
        <location evidence="1 9">Cytoplasm</location>
    </subcellularLocation>
</comment>
<proteinExistence type="inferred from homology"/>
<comment type="function">
    <text evidence="9">Site-specific tyrosine recombinase, which acts by catalyzing the cutting and rejoining of the recombining DNA molecules. The XerC-XerD complex is essential to convert dimers of the bacterial chromosome into monomers to permit their segregation at cell division. It also contributes to the segregational stability of plasmids.</text>
</comment>
<feature type="domain" description="Core-binding (CB)" evidence="11">
    <location>
        <begin position="9"/>
        <end position="100"/>
    </location>
</feature>
<evidence type="ECO:0000313" key="13">
    <source>
        <dbReference type="Proteomes" id="UP000594800"/>
    </source>
</evidence>
<dbReference type="KEGG" id="poz:I0K15_13060"/>
<dbReference type="EMBL" id="CP064942">
    <property type="protein sequence ID" value="QPH52737.1"/>
    <property type="molecule type" value="Genomic_DNA"/>
</dbReference>
<dbReference type="AlphaFoldDB" id="A0A7S9LPE6"/>
<dbReference type="InterPro" id="IPR023009">
    <property type="entry name" value="Tyrosine_recombinase_XerC/XerD"/>
</dbReference>
<dbReference type="PROSITE" id="PS51898">
    <property type="entry name" value="TYR_RECOMBINASE"/>
    <property type="match status" value="1"/>
</dbReference>